<evidence type="ECO:0000256" key="2">
    <source>
        <dbReference type="ARBA" id="ARBA00013253"/>
    </source>
</evidence>
<dbReference type="SUPFAM" id="SSF55083">
    <property type="entry name" value="6-hydroxymethyl-7,8-dihydropterin pyrophosphokinase, HPPK"/>
    <property type="match status" value="1"/>
</dbReference>
<keyword evidence="5" id="KW-0418">Kinase</keyword>
<keyword evidence="4" id="KW-0547">Nucleotide-binding</keyword>
<keyword evidence="7" id="KW-0289">Folate biosynthesis</keyword>
<dbReference type="InterPro" id="IPR035907">
    <property type="entry name" value="Hppk_sf"/>
</dbReference>
<proteinExistence type="predicted"/>
<dbReference type="EMBL" id="PKJS01000002">
    <property type="protein sequence ID" value="PKZ69694.1"/>
    <property type="molecule type" value="Genomic_DNA"/>
</dbReference>
<keyword evidence="3" id="KW-0808">Transferase</keyword>
<dbReference type="Proteomes" id="UP000234914">
    <property type="component" value="Unassembled WGS sequence"/>
</dbReference>
<dbReference type="GeneID" id="35777716"/>
<dbReference type="Pfam" id="PF01288">
    <property type="entry name" value="HPPK"/>
    <property type="match status" value="1"/>
</dbReference>
<protein>
    <recommendedName>
        <fullName evidence="2">2-amino-4-hydroxy-6-hydroxymethyldihydropteridine diphosphokinase</fullName>
        <ecNumber evidence="2">2.7.6.3</ecNumber>
    </recommendedName>
</protein>
<evidence type="ECO:0000259" key="8">
    <source>
        <dbReference type="Pfam" id="PF01288"/>
    </source>
</evidence>
<name>A0A0X8K4T5_FAUOS</name>
<keyword evidence="6" id="KW-0067">ATP-binding</keyword>
<evidence type="ECO:0000256" key="6">
    <source>
        <dbReference type="ARBA" id="ARBA00022840"/>
    </source>
</evidence>
<gene>
    <name evidence="9" type="ORF">CYJ96_02000</name>
    <name evidence="10" type="ORF">NCTC10465_01213</name>
</gene>
<keyword evidence="12" id="KW-1185">Reference proteome</keyword>
<evidence type="ECO:0000313" key="9">
    <source>
        <dbReference type="EMBL" id="PKZ69694.1"/>
    </source>
</evidence>
<reference evidence="9 11" key="1">
    <citation type="submission" date="2017-12" db="EMBL/GenBank/DDBJ databases">
        <title>Phylogenetic diversity of female urinary microbiome.</title>
        <authorList>
            <person name="Thomas-White K."/>
            <person name="Wolfe A.J."/>
        </authorList>
    </citation>
    <scope>NUCLEOTIDE SEQUENCE [LARGE SCALE GENOMIC DNA]</scope>
    <source>
        <strain evidence="9 11">UMB0416</strain>
    </source>
</reference>
<dbReference type="EMBL" id="UGPY01000001">
    <property type="protein sequence ID" value="STY97429.1"/>
    <property type="molecule type" value="Genomic_DNA"/>
</dbReference>
<evidence type="ECO:0000256" key="3">
    <source>
        <dbReference type="ARBA" id="ARBA00022679"/>
    </source>
</evidence>
<evidence type="ECO:0000256" key="4">
    <source>
        <dbReference type="ARBA" id="ARBA00022741"/>
    </source>
</evidence>
<evidence type="ECO:0000313" key="10">
    <source>
        <dbReference type="EMBL" id="STY97429.1"/>
    </source>
</evidence>
<sequence length="182" mass="21237">MSVPPRDVIVIEACVLSLASNVKQPYYLQKAKDWLQNFGTLTLSAIHPSEDIRIDNNLHDDLNKQTSNTPVYFNQVAYLDFEQPMDYWQWLQLTKQFEQQQDRLLYQKPAVTLDIDIIAVKCLHQIDNIDNQLDEKGNRFVLFAKSANQWLGIRRRFPLACYDQVGIVDLSKNIDLSFIRSF</sequence>
<dbReference type="Proteomes" id="UP000255230">
    <property type="component" value="Unassembled WGS sequence"/>
</dbReference>
<evidence type="ECO:0000313" key="11">
    <source>
        <dbReference type="Proteomes" id="UP000234914"/>
    </source>
</evidence>
<dbReference type="AlphaFoldDB" id="A0A0X8K4T5"/>
<evidence type="ECO:0000256" key="7">
    <source>
        <dbReference type="ARBA" id="ARBA00022909"/>
    </source>
</evidence>
<reference evidence="10 12" key="2">
    <citation type="submission" date="2018-06" db="EMBL/GenBank/DDBJ databases">
        <authorList>
            <consortium name="Pathogen Informatics"/>
            <person name="Doyle S."/>
        </authorList>
    </citation>
    <scope>NUCLEOTIDE SEQUENCE [LARGE SCALE GENOMIC DNA]</scope>
    <source>
        <strain evidence="10 12">NCTC10465</strain>
    </source>
</reference>
<organism evidence="9 11">
    <name type="scientific">Faucicola osloensis</name>
    <name type="common">Moraxella osloensis</name>
    <dbReference type="NCBI Taxonomy" id="34062"/>
    <lineage>
        <taxon>Bacteria</taxon>
        <taxon>Pseudomonadati</taxon>
        <taxon>Pseudomonadota</taxon>
        <taxon>Gammaproteobacteria</taxon>
        <taxon>Moraxellales</taxon>
        <taxon>Moraxellaceae</taxon>
        <taxon>Faucicola</taxon>
    </lineage>
</organism>
<evidence type="ECO:0000256" key="1">
    <source>
        <dbReference type="ARBA" id="ARBA00005051"/>
    </source>
</evidence>
<dbReference type="EC" id="2.7.6.3" evidence="2"/>
<dbReference type="RefSeq" id="WP_062330480.1">
    <property type="nucleotide sequence ID" value="NZ_CBCRZU010000005.1"/>
</dbReference>
<dbReference type="Gene3D" id="3.30.70.560">
    <property type="entry name" value="7,8-Dihydro-6-hydroxymethylpterin-pyrophosphokinase HPPK"/>
    <property type="match status" value="1"/>
</dbReference>
<evidence type="ECO:0000313" key="12">
    <source>
        <dbReference type="Proteomes" id="UP000255230"/>
    </source>
</evidence>
<accession>A0A0X8K4T5</accession>
<feature type="domain" description="7,8-dihydro-6-hydroxymethylpterin-pyrophosphokinase" evidence="8">
    <location>
        <begin position="15"/>
        <end position="121"/>
    </location>
</feature>
<evidence type="ECO:0000256" key="5">
    <source>
        <dbReference type="ARBA" id="ARBA00022777"/>
    </source>
</evidence>
<comment type="pathway">
    <text evidence="1">Cofactor biosynthesis; tetrahydrofolate biosynthesis; 2-amino-4-hydroxy-6-hydroxymethyl-7,8-dihydropteridine diphosphate from 7,8-dihydroneopterin triphosphate: step 4/4.</text>
</comment>
<dbReference type="InterPro" id="IPR000550">
    <property type="entry name" value="Hppk"/>
</dbReference>
<dbReference type="KEGG" id="mos:AXE82_01300"/>